<dbReference type="SMART" id="SM00382">
    <property type="entry name" value="AAA"/>
    <property type="match status" value="1"/>
</dbReference>
<dbReference type="Gene3D" id="3.30.450.90">
    <property type="match status" value="1"/>
</dbReference>
<accession>A0ABY5AKS3</accession>
<dbReference type="NCBIfam" id="TIGR01420">
    <property type="entry name" value="pilT_fam"/>
    <property type="match status" value="1"/>
</dbReference>
<feature type="compositionally biased region" description="Polar residues" evidence="2">
    <location>
        <begin position="1"/>
        <end position="10"/>
    </location>
</feature>
<protein>
    <submittedName>
        <fullName evidence="4">Type IV pilus twitching motility protein PilT</fullName>
    </submittedName>
</protein>
<dbReference type="SUPFAM" id="SSF52540">
    <property type="entry name" value="P-loop containing nucleoside triphosphate hydrolases"/>
    <property type="match status" value="1"/>
</dbReference>
<evidence type="ECO:0000313" key="4">
    <source>
        <dbReference type="EMBL" id="USR89805.1"/>
    </source>
</evidence>
<evidence type="ECO:0000256" key="1">
    <source>
        <dbReference type="ARBA" id="ARBA00006611"/>
    </source>
</evidence>
<dbReference type="InterPro" id="IPR027417">
    <property type="entry name" value="P-loop_NTPase"/>
</dbReference>
<evidence type="ECO:0000313" key="5">
    <source>
        <dbReference type="Proteomes" id="UP001056708"/>
    </source>
</evidence>
<dbReference type="PANTHER" id="PTHR30486">
    <property type="entry name" value="TWITCHING MOTILITY PROTEIN PILT"/>
    <property type="match status" value="1"/>
</dbReference>
<dbReference type="Gene3D" id="3.40.50.300">
    <property type="entry name" value="P-loop containing nucleotide triphosphate hydrolases"/>
    <property type="match status" value="1"/>
</dbReference>
<dbReference type="PROSITE" id="PS00662">
    <property type="entry name" value="T2SP_E"/>
    <property type="match status" value="1"/>
</dbReference>
<evidence type="ECO:0000259" key="3">
    <source>
        <dbReference type="PROSITE" id="PS00662"/>
    </source>
</evidence>
<feature type="domain" description="Bacterial type II secretion system protein E" evidence="3">
    <location>
        <begin position="238"/>
        <end position="252"/>
    </location>
</feature>
<dbReference type="RefSeq" id="WP_252661009.1">
    <property type="nucleotide sequence ID" value="NZ_CP098611.1"/>
</dbReference>
<name>A0ABY5AKS3_9CYAN</name>
<dbReference type="InterPro" id="IPR006321">
    <property type="entry name" value="PilT/PilU"/>
</dbReference>
<dbReference type="CDD" id="cd01131">
    <property type="entry name" value="PilT"/>
    <property type="match status" value="1"/>
</dbReference>
<reference evidence="4" key="1">
    <citation type="submission" date="2022-06" db="EMBL/GenBank/DDBJ databases">
        <title>Genome sequence of Phormidium yuhuli AB48 isolated from an industrial photobioreactor environment.</title>
        <authorList>
            <person name="Qiu Y."/>
            <person name="Noonan A.J.C."/>
            <person name="Dofher K."/>
            <person name="Koch M."/>
            <person name="Kieft B."/>
            <person name="Lin X."/>
            <person name="Ziels R.M."/>
            <person name="Hallam S.J."/>
        </authorList>
    </citation>
    <scope>NUCLEOTIDE SEQUENCE</scope>
    <source>
        <strain evidence="4">AB48</strain>
    </source>
</reference>
<gene>
    <name evidence="4" type="ORF">NEA10_13130</name>
</gene>
<proteinExistence type="inferred from homology"/>
<dbReference type="Proteomes" id="UP001056708">
    <property type="component" value="Chromosome"/>
</dbReference>
<organism evidence="4 5">
    <name type="scientific">Phormidium yuhuli AB48</name>
    <dbReference type="NCBI Taxonomy" id="2940671"/>
    <lineage>
        <taxon>Bacteria</taxon>
        <taxon>Bacillati</taxon>
        <taxon>Cyanobacteriota</taxon>
        <taxon>Cyanophyceae</taxon>
        <taxon>Oscillatoriophycideae</taxon>
        <taxon>Oscillatoriales</taxon>
        <taxon>Oscillatoriaceae</taxon>
        <taxon>Phormidium</taxon>
        <taxon>Phormidium yuhuli</taxon>
    </lineage>
</organism>
<dbReference type="InterPro" id="IPR001482">
    <property type="entry name" value="T2SS/T4SS_dom"/>
</dbReference>
<feature type="region of interest" description="Disordered" evidence="2">
    <location>
        <begin position="1"/>
        <end position="43"/>
    </location>
</feature>
<sequence length="409" mass="45863">MVDKSVNPTPSGKPPAAKSGNHRQPLPPPPQRRVANPAKPPSFDTSVEKLVVTALEKKASDIHIRVGHKPRIRIRGEMIEMSQEMLTTSDIFDQYLQEIISESQRKKFRQEKELDTAIFYPNVVRCRVNCFDSLSGGAMVLRLISLDIPSIDNLRLPQVIKKIVQAPQGLILITGPTGSGKSTTMAAAIDHLNNNFHKHIVTIEDPIEFVHTSKKCLISQREVGLHTLEFHQALRAVLREDPDVILVGEMRDRTTINTALQAAQTGHLVMGTLHTRNAIDSVNRLVNLYPPDEQHVIRIQLVESLVAVVAQQLLPTTDRQRVAVHDILINTPTMKDYLIRGEEDEAFHLMKTEQIEGMQVLNQALYREILDGRITIEDAQGISPDPGELERLMRTGGYDASSSPREWQN</sequence>
<evidence type="ECO:0000256" key="2">
    <source>
        <dbReference type="SAM" id="MobiDB-lite"/>
    </source>
</evidence>
<keyword evidence="5" id="KW-1185">Reference proteome</keyword>
<comment type="similarity">
    <text evidence="1">Belongs to the GSP E family.</text>
</comment>
<dbReference type="Pfam" id="PF00437">
    <property type="entry name" value="T2SSE"/>
    <property type="match status" value="1"/>
</dbReference>
<dbReference type="InterPro" id="IPR003593">
    <property type="entry name" value="AAA+_ATPase"/>
</dbReference>
<dbReference type="EMBL" id="CP098611">
    <property type="protein sequence ID" value="USR89805.1"/>
    <property type="molecule type" value="Genomic_DNA"/>
</dbReference>
<dbReference type="InterPro" id="IPR050921">
    <property type="entry name" value="T4SS_GSP_E_ATPase"/>
</dbReference>